<comment type="catalytic activity">
    <reaction evidence="5">
        <text>an adenosine in mRNA + S-adenosyl-L-methionine = an N(6)-methyladenosine in mRNA + S-adenosyl-L-homocysteine + H(+)</text>
        <dbReference type="Rhea" id="RHEA:55584"/>
        <dbReference type="Rhea" id="RHEA-COMP:12414"/>
        <dbReference type="Rhea" id="RHEA-COMP:12417"/>
        <dbReference type="ChEBI" id="CHEBI:15378"/>
        <dbReference type="ChEBI" id="CHEBI:57856"/>
        <dbReference type="ChEBI" id="CHEBI:59789"/>
        <dbReference type="ChEBI" id="CHEBI:74411"/>
        <dbReference type="ChEBI" id="CHEBI:74449"/>
        <dbReference type="EC" id="2.1.1.348"/>
    </reaction>
</comment>
<dbReference type="EMBL" id="CAMXCT030000552">
    <property type="protein sequence ID" value="CAL4767625.1"/>
    <property type="molecule type" value="Genomic_DNA"/>
</dbReference>
<dbReference type="PROSITE" id="PS51143">
    <property type="entry name" value="MT_A70"/>
    <property type="match status" value="1"/>
</dbReference>
<dbReference type="InterPro" id="IPR037176">
    <property type="entry name" value="Osmotin/thaumatin-like_sf"/>
</dbReference>
<evidence type="ECO:0000256" key="6">
    <source>
        <dbReference type="PROSITE-ProRule" id="PRU00489"/>
    </source>
</evidence>
<dbReference type="GO" id="GO:0005634">
    <property type="term" value="C:nucleus"/>
    <property type="evidence" value="ECO:0007669"/>
    <property type="project" value="TreeGrafter"/>
</dbReference>
<dbReference type="EMBL" id="CAMXCT020000552">
    <property type="protein sequence ID" value="CAL1133688.1"/>
    <property type="molecule type" value="Genomic_DNA"/>
</dbReference>
<comment type="caution">
    <text evidence="8">The sequence shown here is derived from an EMBL/GenBank/DDBJ whole genome shotgun (WGS) entry which is preliminary data.</text>
</comment>
<dbReference type="SMART" id="SM00205">
    <property type="entry name" value="THN"/>
    <property type="match status" value="1"/>
</dbReference>
<dbReference type="Gene3D" id="2.60.110.10">
    <property type="entry name" value="Thaumatin"/>
    <property type="match status" value="1"/>
</dbReference>
<accession>A0A9P1FLB3</accession>
<dbReference type="Proteomes" id="UP001152797">
    <property type="component" value="Unassembled WGS sequence"/>
</dbReference>
<keyword evidence="2" id="KW-0489">Methyltransferase</keyword>
<keyword evidence="10" id="KW-1185">Reference proteome</keyword>
<dbReference type="GO" id="GO:0032259">
    <property type="term" value="P:methylation"/>
    <property type="evidence" value="ECO:0007669"/>
    <property type="project" value="UniProtKB-KW"/>
</dbReference>
<gene>
    <name evidence="8" type="ORF">C1SCF055_LOCUS8196</name>
</gene>
<keyword evidence="4" id="KW-0949">S-adenosyl-L-methionine</keyword>
<dbReference type="PANTHER" id="PTHR12829:SF7">
    <property type="entry name" value="N6-ADENOSINE-METHYLTRANSFERASE CATALYTIC SUBUNIT"/>
    <property type="match status" value="1"/>
</dbReference>
<evidence type="ECO:0000256" key="4">
    <source>
        <dbReference type="ARBA" id="ARBA00022691"/>
    </source>
</evidence>
<evidence type="ECO:0000313" key="10">
    <source>
        <dbReference type="Proteomes" id="UP001152797"/>
    </source>
</evidence>
<dbReference type="Pfam" id="PF00314">
    <property type="entry name" value="Thaumatin"/>
    <property type="match status" value="1"/>
</dbReference>
<comment type="similarity">
    <text evidence="6">Belongs to the MT-A70-like family.</text>
</comment>
<dbReference type="InterPro" id="IPR007757">
    <property type="entry name" value="MT-A70-like"/>
</dbReference>
<evidence type="ECO:0000256" key="3">
    <source>
        <dbReference type="ARBA" id="ARBA00022679"/>
    </source>
</evidence>
<keyword evidence="3" id="KW-0808">Transferase</keyword>
<protein>
    <recommendedName>
        <fullName evidence="1">mRNA m(6)A methyltransferase</fullName>
        <ecNumber evidence="1">2.1.1.348</ecNumber>
    </recommendedName>
</protein>
<sequence>MQKAEEEAEQGSGEVLHDDGDQAEALPVTDEMQDKMLDMQKAQQDAGEQSDEQSENEEGEYLLADSDEEVNQFHVVSKVEKVKSFSFREAYEKLDKLGLCSLPRHVQGCSLSYHGKERRIEEIVWVKTNQLQRIIRTGRTGHWINHAKEHCLVGIKGNPKLNRNLDCDVIVSEVRETSRKPDEIYNLIERMFPNCPKLELFGRPHNVHENWITCGNQLDGVRLVDDEIVKRYNQEFPSNPTTPFRRAKDELVAYGGGEDAPWVPPSEAPPPSTSEAWVPPQAGWPPPWGWPRTLGSGPAWTRLDRRVTRHGGRRGDARSAGAKVSRLSRHVAPWAPFLAYSAFASPKSDSMTVLASRLGGLFAFFVPWRCCENVSKVCGASQRLVIKNACETEPLWVAHIAGSGVGPDVQNLKIAAGQSFTFQTPDNLQATRYWPKMRCNSQGNQCQLGGSGGPQQLCDEKVGCAPPVDTKFEATFGQKALQCNPQQEEYTGCDYIDVSMVDGWTLPFKFEVVGNCSSSSGSMQHFSVDCSKLSVQNCPSAESVPGVGNLDLHLKHPTTGQISGCYSPCSKLTLRNWNNTLAMSHIPRDLLVVRPPGW</sequence>
<reference evidence="9" key="2">
    <citation type="submission" date="2024-04" db="EMBL/GenBank/DDBJ databases">
        <authorList>
            <person name="Chen Y."/>
            <person name="Shah S."/>
            <person name="Dougan E. K."/>
            <person name="Thang M."/>
            <person name="Chan C."/>
        </authorList>
    </citation>
    <scope>NUCLEOTIDE SEQUENCE [LARGE SCALE GENOMIC DNA]</scope>
</reference>
<organism evidence="8">
    <name type="scientific">Cladocopium goreaui</name>
    <dbReference type="NCBI Taxonomy" id="2562237"/>
    <lineage>
        <taxon>Eukaryota</taxon>
        <taxon>Sar</taxon>
        <taxon>Alveolata</taxon>
        <taxon>Dinophyceae</taxon>
        <taxon>Suessiales</taxon>
        <taxon>Symbiodiniaceae</taxon>
        <taxon>Cladocopium</taxon>
    </lineage>
</organism>
<feature type="compositionally biased region" description="Acidic residues" evidence="7">
    <location>
        <begin position="48"/>
        <end position="59"/>
    </location>
</feature>
<dbReference type="OrthoDB" id="10262526at2759"/>
<evidence type="ECO:0000256" key="1">
    <source>
        <dbReference type="ARBA" id="ARBA00012160"/>
    </source>
</evidence>
<dbReference type="PROSITE" id="PS51367">
    <property type="entry name" value="THAUMATIN_2"/>
    <property type="match status" value="1"/>
</dbReference>
<dbReference type="GO" id="GO:0036396">
    <property type="term" value="C:RNA N6-methyladenosine methyltransferase complex"/>
    <property type="evidence" value="ECO:0007669"/>
    <property type="project" value="TreeGrafter"/>
</dbReference>
<dbReference type="Pfam" id="PF05063">
    <property type="entry name" value="MT-A70"/>
    <property type="match status" value="1"/>
</dbReference>
<evidence type="ECO:0000256" key="2">
    <source>
        <dbReference type="ARBA" id="ARBA00022603"/>
    </source>
</evidence>
<dbReference type="EC" id="2.1.1.348" evidence="1"/>
<dbReference type="InterPro" id="IPR001938">
    <property type="entry name" value="Thaumatin"/>
</dbReference>
<dbReference type="SUPFAM" id="SSF49870">
    <property type="entry name" value="Osmotin, thaumatin-like protein"/>
    <property type="match status" value="1"/>
</dbReference>
<evidence type="ECO:0000256" key="7">
    <source>
        <dbReference type="SAM" id="MobiDB-lite"/>
    </source>
</evidence>
<evidence type="ECO:0000256" key="5">
    <source>
        <dbReference type="ARBA" id="ARBA00048957"/>
    </source>
</evidence>
<evidence type="ECO:0000313" key="8">
    <source>
        <dbReference type="EMBL" id="CAI3980313.1"/>
    </source>
</evidence>
<dbReference type="AlphaFoldDB" id="A0A9P1FLB3"/>
<dbReference type="PANTHER" id="PTHR12829">
    <property type="entry name" value="N6-ADENOSINE-METHYLTRANSFERASE"/>
    <property type="match status" value="1"/>
</dbReference>
<feature type="region of interest" description="Disordered" evidence="7">
    <location>
        <begin position="1"/>
        <end position="59"/>
    </location>
</feature>
<name>A0A9P1FLB3_9DINO</name>
<dbReference type="EMBL" id="CAMXCT010000552">
    <property type="protein sequence ID" value="CAI3980313.1"/>
    <property type="molecule type" value="Genomic_DNA"/>
</dbReference>
<reference evidence="8" key="1">
    <citation type="submission" date="2022-10" db="EMBL/GenBank/DDBJ databases">
        <authorList>
            <person name="Chen Y."/>
            <person name="Dougan E. K."/>
            <person name="Chan C."/>
            <person name="Rhodes N."/>
            <person name="Thang M."/>
        </authorList>
    </citation>
    <scope>NUCLEOTIDE SEQUENCE</scope>
</reference>
<dbReference type="GO" id="GO:0001734">
    <property type="term" value="F:mRNA m(6)A methyltransferase activity"/>
    <property type="evidence" value="ECO:0007669"/>
    <property type="project" value="UniProtKB-EC"/>
</dbReference>
<proteinExistence type="inferred from homology"/>
<evidence type="ECO:0000313" key="9">
    <source>
        <dbReference type="EMBL" id="CAL1133688.1"/>
    </source>
</evidence>